<sequence>MAWIRMPSLDAACMFVWAIILSLKRDTNPPAKPEASPQSDYCRPIVKHGNIFSDSVDITQIKKITHGRPASPQVASAKFCLTTFKASGGYDPQRIPQVNQLDLRF</sequence>
<dbReference type="InParanoid" id="A0A0A0HV74"/>
<feature type="signal peptide" evidence="1">
    <location>
        <begin position="1"/>
        <end position="18"/>
    </location>
</feature>
<gene>
    <name evidence="2" type="ORF">PADG_11330</name>
</gene>
<dbReference type="EMBL" id="KN275958">
    <property type="protein sequence ID" value="KGM92507.1"/>
    <property type="molecule type" value="Genomic_DNA"/>
</dbReference>
<evidence type="ECO:0000256" key="1">
    <source>
        <dbReference type="SAM" id="SignalP"/>
    </source>
</evidence>
<dbReference type="RefSeq" id="XP_010757887.1">
    <property type="nucleotide sequence ID" value="XM_010759585.1"/>
</dbReference>
<dbReference type="AlphaFoldDB" id="A0A0A0HV74"/>
<organism evidence="2 3">
    <name type="scientific">Paracoccidioides brasiliensis (strain Pb18)</name>
    <dbReference type="NCBI Taxonomy" id="502780"/>
    <lineage>
        <taxon>Eukaryota</taxon>
        <taxon>Fungi</taxon>
        <taxon>Dikarya</taxon>
        <taxon>Ascomycota</taxon>
        <taxon>Pezizomycotina</taxon>
        <taxon>Eurotiomycetes</taxon>
        <taxon>Eurotiomycetidae</taxon>
        <taxon>Onygenales</taxon>
        <taxon>Ajellomycetaceae</taxon>
        <taxon>Paracoccidioides</taxon>
    </lineage>
</organism>
<reference evidence="2 3" key="1">
    <citation type="journal article" date="2011" name="PLoS Genet.">
        <title>Comparative genomic analysis of human fungal pathogens causing paracoccidioidomycosis.</title>
        <authorList>
            <person name="Desjardins C.A."/>
            <person name="Champion M.D."/>
            <person name="Holder J.W."/>
            <person name="Muszewska A."/>
            <person name="Goldberg J."/>
            <person name="Bailao A.M."/>
            <person name="Brigido M.M."/>
            <person name="Ferreira M.E."/>
            <person name="Garcia A.M."/>
            <person name="Grynberg M."/>
            <person name="Gujja S."/>
            <person name="Heiman D.I."/>
            <person name="Henn M.R."/>
            <person name="Kodira C.D."/>
            <person name="Leon-Narvaez H."/>
            <person name="Longo L.V."/>
            <person name="Ma L.J."/>
            <person name="Malavazi I."/>
            <person name="Matsuo A.L."/>
            <person name="Morais F.V."/>
            <person name="Pereira M."/>
            <person name="Rodriguez-Brito S."/>
            <person name="Sakthikumar S."/>
            <person name="Salem-Izacc S.M."/>
            <person name="Sykes S.M."/>
            <person name="Teixeira M.M."/>
            <person name="Vallejo M.C."/>
            <person name="Walter M.E."/>
            <person name="Yandava C."/>
            <person name="Young S."/>
            <person name="Zeng Q."/>
            <person name="Zucker J."/>
            <person name="Felipe M.S."/>
            <person name="Goldman G.H."/>
            <person name="Haas B.J."/>
            <person name="McEwen J.G."/>
            <person name="Nino-Vega G."/>
            <person name="Puccia R."/>
            <person name="San-Blas G."/>
            <person name="Soares C.M."/>
            <person name="Birren B.W."/>
            <person name="Cuomo C.A."/>
        </authorList>
    </citation>
    <scope>NUCLEOTIDE SEQUENCE [LARGE SCALE GENOMIC DNA]</scope>
    <source>
        <strain evidence="2 3">Pb18</strain>
    </source>
</reference>
<keyword evidence="1" id="KW-0732">Signal</keyword>
<dbReference type="HOGENOM" id="CLU_2237383_0_0_1"/>
<protein>
    <submittedName>
        <fullName evidence="2">Uncharacterized protein</fullName>
    </submittedName>
</protein>
<dbReference type="VEuPathDB" id="FungiDB:PADG_11330"/>
<proteinExistence type="predicted"/>
<name>A0A0A0HV74_PARBD</name>
<evidence type="ECO:0000313" key="3">
    <source>
        <dbReference type="Proteomes" id="UP000001628"/>
    </source>
</evidence>
<dbReference type="KEGG" id="pbn:PADG_11330"/>
<keyword evidence="3" id="KW-1185">Reference proteome</keyword>
<feature type="chain" id="PRO_5001963478" evidence="1">
    <location>
        <begin position="19"/>
        <end position="105"/>
    </location>
</feature>
<dbReference type="GeneID" id="22587227"/>
<accession>A0A0A0HV74</accession>
<evidence type="ECO:0000313" key="2">
    <source>
        <dbReference type="EMBL" id="KGM92507.1"/>
    </source>
</evidence>
<dbReference type="Proteomes" id="UP000001628">
    <property type="component" value="Unassembled WGS sequence"/>
</dbReference>